<accession>A0ABN2WK15</accession>
<reference evidence="2 3" key="1">
    <citation type="journal article" date="2019" name="Int. J. Syst. Evol. Microbiol.">
        <title>The Global Catalogue of Microorganisms (GCM) 10K type strain sequencing project: providing services to taxonomists for standard genome sequencing and annotation.</title>
        <authorList>
            <consortium name="The Broad Institute Genomics Platform"/>
            <consortium name="The Broad Institute Genome Sequencing Center for Infectious Disease"/>
            <person name="Wu L."/>
            <person name="Ma J."/>
        </authorList>
    </citation>
    <scope>NUCLEOTIDE SEQUENCE [LARGE SCALE GENOMIC DNA]</scope>
    <source>
        <strain evidence="2 3">JCM 15478</strain>
    </source>
</reference>
<dbReference type="NCBIfam" id="TIGR02246">
    <property type="entry name" value="SgcJ/EcaC family oxidoreductase"/>
    <property type="match status" value="1"/>
</dbReference>
<dbReference type="InterPro" id="IPR011944">
    <property type="entry name" value="Steroid_delta5-4_isomerase"/>
</dbReference>
<protein>
    <recommendedName>
        <fullName evidence="1">SnoaL-like domain-containing protein</fullName>
    </recommendedName>
</protein>
<evidence type="ECO:0000313" key="3">
    <source>
        <dbReference type="Proteomes" id="UP001500016"/>
    </source>
</evidence>
<name>A0ABN2WK15_9ACTN</name>
<evidence type="ECO:0000259" key="1">
    <source>
        <dbReference type="Pfam" id="PF12680"/>
    </source>
</evidence>
<organism evidence="2 3">
    <name type="scientific">Streptomyces albiaxialis</name>
    <dbReference type="NCBI Taxonomy" id="329523"/>
    <lineage>
        <taxon>Bacteria</taxon>
        <taxon>Bacillati</taxon>
        <taxon>Actinomycetota</taxon>
        <taxon>Actinomycetes</taxon>
        <taxon>Kitasatosporales</taxon>
        <taxon>Streptomycetaceae</taxon>
        <taxon>Streptomyces</taxon>
    </lineage>
</organism>
<feature type="domain" description="SnoaL-like" evidence="1">
    <location>
        <begin position="10"/>
        <end position="111"/>
    </location>
</feature>
<dbReference type="Gene3D" id="3.10.450.50">
    <property type="match status" value="1"/>
</dbReference>
<gene>
    <name evidence="2" type="ORF">GCM10009801_60730</name>
</gene>
<dbReference type="Pfam" id="PF12680">
    <property type="entry name" value="SnoaL_2"/>
    <property type="match status" value="1"/>
</dbReference>
<sequence length="142" mass="15806">MNAEEILTGMARAWNAGDGAGWAAHFAPDADFVDAVGRVQHGRDVIGAEHQKIFDTIYRGSELELRLRDTRRLGEDVYLMHSTSSLDVPAGPRAGHWEAIQTKIVQDGLILAFHNTALVDLADVVHEDEELARRSPQEWRHA</sequence>
<dbReference type="InterPro" id="IPR037401">
    <property type="entry name" value="SnoaL-like"/>
</dbReference>
<comment type="caution">
    <text evidence="2">The sequence shown here is derived from an EMBL/GenBank/DDBJ whole genome shotgun (WGS) entry which is preliminary data.</text>
</comment>
<dbReference type="SUPFAM" id="SSF54427">
    <property type="entry name" value="NTF2-like"/>
    <property type="match status" value="1"/>
</dbReference>
<dbReference type="RefSeq" id="WP_344532645.1">
    <property type="nucleotide sequence ID" value="NZ_BAAAPE010000015.1"/>
</dbReference>
<dbReference type="EMBL" id="BAAAPE010000015">
    <property type="protein sequence ID" value="GAA2093501.1"/>
    <property type="molecule type" value="Genomic_DNA"/>
</dbReference>
<dbReference type="InterPro" id="IPR032710">
    <property type="entry name" value="NTF2-like_dom_sf"/>
</dbReference>
<evidence type="ECO:0000313" key="2">
    <source>
        <dbReference type="EMBL" id="GAA2093501.1"/>
    </source>
</evidence>
<dbReference type="Proteomes" id="UP001500016">
    <property type="component" value="Unassembled WGS sequence"/>
</dbReference>
<proteinExistence type="predicted"/>
<keyword evidence="3" id="KW-1185">Reference proteome</keyword>